<gene>
    <name evidence="3" type="ORF">PV07_12442</name>
</gene>
<evidence type="ECO:0000313" key="4">
    <source>
        <dbReference type="Proteomes" id="UP000054466"/>
    </source>
</evidence>
<dbReference type="GeneID" id="27351636"/>
<dbReference type="InterPro" id="IPR017853">
    <property type="entry name" value="GH"/>
</dbReference>
<dbReference type="Gene3D" id="3.20.20.80">
    <property type="entry name" value="Glycosidases"/>
    <property type="match status" value="1"/>
</dbReference>
<keyword evidence="1" id="KW-0732">Signal</keyword>
<dbReference type="STRING" id="569365.A0A0D1Z399"/>
<keyword evidence="4" id="KW-1185">Reference proteome</keyword>
<name>A0A0D1Z399_9EURO</name>
<dbReference type="VEuPathDB" id="FungiDB:PV07_12442"/>
<dbReference type="Pfam" id="PF11790">
    <property type="entry name" value="Glyco_hydro_cc"/>
    <property type="match status" value="1"/>
</dbReference>
<dbReference type="GO" id="GO:0009277">
    <property type="term" value="C:fungal-type cell wall"/>
    <property type="evidence" value="ECO:0007669"/>
    <property type="project" value="TreeGrafter"/>
</dbReference>
<dbReference type="SUPFAM" id="SSF51445">
    <property type="entry name" value="(Trans)glycosidases"/>
    <property type="match status" value="1"/>
</dbReference>
<sequence length="352" mass="37175">MRSSYQTITIPTLLLSLIPLSHGSAANSTFPKRGLCYIATDHSESDSHIFTTSNSPLTWYYNYSPWPGPSSSLAQWSTEFVPMVHSASDAAASVDTIKAILNGSAGIPLAASSGGGGRGNRVTHVLTFNEPDGDTSTGGTDSAPDHAAQVYIDTILPLRAAPYHLQVSLPATTGSARGLEWLRAFNVSCFRRRPAGGCAFDFVAAHWYGDLAGMASWLGTLHALYPAKPLWVTEFALPAAPAAATQAFFNDSLPYLDALAYVPRYAWFGAFRSSGGDGNEWTGDQVSLFDGHGRLTDLGAGYLGGDKDGFHEGESASNSAAAATAGFATTTMSWTMCLLLACSVVANLGWLL</sequence>
<evidence type="ECO:0000256" key="1">
    <source>
        <dbReference type="SAM" id="SignalP"/>
    </source>
</evidence>
<accession>A0A0D1Z399</accession>
<evidence type="ECO:0000259" key="2">
    <source>
        <dbReference type="Pfam" id="PF11790"/>
    </source>
</evidence>
<dbReference type="RefSeq" id="XP_016242337.1">
    <property type="nucleotide sequence ID" value="XM_016399969.1"/>
</dbReference>
<proteinExistence type="predicted"/>
<dbReference type="EMBL" id="KN847048">
    <property type="protein sequence ID" value="KIW22121.1"/>
    <property type="molecule type" value="Genomic_DNA"/>
</dbReference>
<dbReference type="HOGENOM" id="CLU_040908_3_2_1"/>
<dbReference type="GO" id="GO:0071966">
    <property type="term" value="P:fungal-type cell wall polysaccharide metabolic process"/>
    <property type="evidence" value="ECO:0007669"/>
    <property type="project" value="TreeGrafter"/>
</dbReference>
<organism evidence="3 4">
    <name type="scientific">Cladophialophora immunda</name>
    <dbReference type="NCBI Taxonomy" id="569365"/>
    <lineage>
        <taxon>Eukaryota</taxon>
        <taxon>Fungi</taxon>
        <taxon>Dikarya</taxon>
        <taxon>Ascomycota</taxon>
        <taxon>Pezizomycotina</taxon>
        <taxon>Eurotiomycetes</taxon>
        <taxon>Chaetothyriomycetidae</taxon>
        <taxon>Chaetothyriales</taxon>
        <taxon>Herpotrichiellaceae</taxon>
        <taxon>Cladophialophora</taxon>
    </lineage>
</organism>
<dbReference type="PANTHER" id="PTHR34154:SF3">
    <property type="entry name" value="ALKALI-SENSITIVE LINKAGE PROTEIN 1"/>
    <property type="match status" value="1"/>
</dbReference>
<dbReference type="InterPro" id="IPR024655">
    <property type="entry name" value="Asl1_glyco_hydro_catalytic"/>
</dbReference>
<feature type="signal peptide" evidence="1">
    <location>
        <begin position="1"/>
        <end position="23"/>
    </location>
</feature>
<dbReference type="OrthoDB" id="43654at2759"/>
<feature type="chain" id="PRO_5002237447" description="Asl1-like glycosyl hydrolase catalytic domain-containing protein" evidence="1">
    <location>
        <begin position="24"/>
        <end position="352"/>
    </location>
</feature>
<dbReference type="PANTHER" id="PTHR34154">
    <property type="entry name" value="ALKALI-SENSITIVE LINKAGE PROTEIN 1"/>
    <property type="match status" value="1"/>
</dbReference>
<dbReference type="InterPro" id="IPR053183">
    <property type="entry name" value="ASL1"/>
</dbReference>
<protein>
    <recommendedName>
        <fullName evidence="2">Asl1-like glycosyl hydrolase catalytic domain-containing protein</fullName>
    </recommendedName>
</protein>
<dbReference type="AlphaFoldDB" id="A0A0D1Z399"/>
<dbReference type="Proteomes" id="UP000054466">
    <property type="component" value="Unassembled WGS sequence"/>
</dbReference>
<feature type="domain" description="Asl1-like glycosyl hydrolase catalytic" evidence="2">
    <location>
        <begin position="34"/>
        <end position="302"/>
    </location>
</feature>
<reference evidence="3 4" key="1">
    <citation type="submission" date="2015-01" db="EMBL/GenBank/DDBJ databases">
        <title>The Genome Sequence of Cladophialophora immunda CBS83496.</title>
        <authorList>
            <consortium name="The Broad Institute Genomics Platform"/>
            <person name="Cuomo C."/>
            <person name="de Hoog S."/>
            <person name="Gorbushina A."/>
            <person name="Stielow B."/>
            <person name="Teixiera M."/>
            <person name="Abouelleil A."/>
            <person name="Chapman S.B."/>
            <person name="Priest M."/>
            <person name="Young S.K."/>
            <person name="Wortman J."/>
            <person name="Nusbaum C."/>
            <person name="Birren B."/>
        </authorList>
    </citation>
    <scope>NUCLEOTIDE SEQUENCE [LARGE SCALE GENOMIC DNA]</scope>
    <source>
        <strain evidence="3 4">CBS 83496</strain>
    </source>
</reference>
<evidence type="ECO:0000313" key="3">
    <source>
        <dbReference type="EMBL" id="KIW22121.1"/>
    </source>
</evidence>